<sequence>MNKIFTVFIILFTLSFITFSCSNRDEDKVNSSGYLQISTNERLNIDNVNVREMLNYNSTNKNVYIFSFTNIGRVNNNGMTATKTVQMGVEFPNNEILDGDFNYQNSTRKMEYASTWYMDFDGASGKSEQISSEGRCSIKRIGRDRFTVTFSFKTGPDRIISGEYSGKVIIHDEKM</sequence>
<comment type="caution">
    <text evidence="2">The sequence shown here is derived from an EMBL/GenBank/DDBJ whole genome shotgun (WGS) entry which is preliminary data.</text>
</comment>
<feature type="signal peptide" evidence="1">
    <location>
        <begin position="1"/>
        <end position="20"/>
    </location>
</feature>
<dbReference type="EMBL" id="LNOI01000001">
    <property type="protein sequence ID" value="KUY20727.1"/>
    <property type="molecule type" value="Genomic_DNA"/>
</dbReference>
<dbReference type="RefSeq" id="WP_059344404.1">
    <property type="nucleotide sequence ID" value="NZ_CP140570.1"/>
</dbReference>
<evidence type="ECO:0000313" key="3">
    <source>
        <dbReference type="Proteomes" id="UP000064412"/>
    </source>
</evidence>
<reference evidence="2 3" key="1">
    <citation type="submission" date="2015-11" db="EMBL/GenBank/DDBJ databases">
        <authorList>
            <person name="Nicholson A.C."/>
            <person name="Humrighouse B.W."/>
            <person name="Graziano J."/>
            <person name="Lasker B."/>
            <person name="Whitney A.M."/>
            <person name="Mcquiston J.R."/>
        </authorList>
    </citation>
    <scope>NUCLEOTIDE SEQUENCE [LARGE SCALE GENOMIC DNA]</scope>
    <source>
        <strain evidence="2 3">G4071</strain>
    </source>
</reference>
<evidence type="ECO:0000256" key="1">
    <source>
        <dbReference type="SAM" id="SignalP"/>
    </source>
</evidence>
<accession>A0AAQ1PGU9</accession>
<evidence type="ECO:0008006" key="4">
    <source>
        <dbReference type="Google" id="ProtNLM"/>
    </source>
</evidence>
<dbReference type="AlphaFoldDB" id="A0AAQ1PGU9"/>
<protein>
    <recommendedName>
        <fullName evidence="4">DUF4352 domain-containing protein</fullName>
    </recommendedName>
</protein>
<dbReference type="Proteomes" id="UP000064412">
    <property type="component" value="Unassembled WGS sequence"/>
</dbReference>
<dbReference type="PROSITE" id="PS51257">
    <property type="entry name" value="PROKAR_LIPOPROTEIN"/>
    <property type="match status" value="1"/>
</dbReference>
<name>A0AAQ1PGU9_ELIMR</name>
<feature type="chain" id="PRO_5044476482" description="DUF4352 domain-containing protein" evidence="1">
    <location>
        <begin position="21"/>
        <end position="175"/>
    </location>
</feature>
<keyword evidence="1" id="KW-0732">Signal</keyword>
<proteinExistence type="predicted"/>
<organism evidence="2 3">
    <name type="scientific">Elizabethkingia miricola</name>
    <name type="common">Chryseobacterium miricola</name>
    <dbReference type="NCBI Taxonomy" id="172045"/>
    <lineage>
        <taxon>Bacteria</taxon>
        <taxon>Pseudomonadati</taxon>
        <taxon>Bacteroidota</taxon>
        <taxon>Flavobacteriia</taxon>
        <taxon>Flavobacteriales</taxon>
        <taxon>Weeksellaceae</taxon>
        <taxon>Elizabethkingia</taxon>
    </lineage>
</organism>
<gene>
    <name evidence="2" type="ORF">ATB95_07445</name>
</gene>
<evidence type="ECO:0000313" key="2">
    <source>
        <dbReference type="EMBL" id="KUY20727.1"/>
    </source>
</evidence>